<dbReference type="Proteomes" id="UP000234382">
    <property type="component" value="Unassembled WGS sequence"/>
</dbReference>
<evidence type="ECO:0000259" key="1">
    <source>
        <dbReference type="Pfam" id="PF03466"/>
    </source>
</evidence>
<proteinExistence type="predicted"/>
<feature type="domain" description="LysR substrate-binding" evidence="1">
    <location>
        <begin position="3"/>
        <end position="62"/>
    </location>
</feature>
<gene>
    <name evidence="2" type="ORF">BI49514_01119</name>
</gene>
<dbReference type="Gene3D" id="3.40.190.10">
    <property type="entry name" value="Periplasmic binding protein-like II"/>
    <property type="match status" value="1"/>
</dbReference>
<evidence type="ECO:0000313" key="2">
    <source>
        <dbReference type="EMBL" id="SMX76491.1"/>
    </source>
</evidence>
<evidence type="ECO:0000313" key="3">
    <source>
        <dbReference type="Proteomes" id="UP000234382"/>
    </source>
</evidence>
<reference evidence="3" key="1">
    <citation type="submission" date="2017-03" db="EMBL/GenBank/DDBJ databases">
        <authorList>
            <person name="Monnet C."/>
        </authorList>
    </citation>
    <scope>NUCLEOTIDE SEQUENCE [LARGE SCALE GENOMIC DNA]</scope>
    <source>
        <strain evidence="3">ATCC 49514</strain>
    </source>
</reference>
<dbReference type="AlphaFoldDB" id="A0A2H1IMV6"/>
<name>A0A2H1IMV6_9MICO</name>
<dbReference type="EMBL" id="FXYX01000005">
    <property type="protein sequence ID" value="SMX76491.1"/>
    <property type="molecule type" value="Genomic_DNA"/>
</dbReference>
<dbReference type="Pfam" id="PF03466">
    <property type="entry name" value="LysR_substrate"/>
    <property type="match status" value="1"/>
</dbReference>
<accession>A0A2H1IMV6</accession>
<keyword evidence="3" id="KW-1185">Reference proteome</keyword>
<organism evidence="2 3">
    <name type="scientific">Brevibacterium iodinum ATCC 49514</name>
    <dbReference type="NCBI Taxonomy" id="1255616"/>
    <lineage>
        <taxon>Bacteria</taxon>
        <taxon>Bacillati</taxon>
        <taxon>Actinomycetota</taxon>
        <taxon>Actinomycetes</taxon>
        <taxon>Micrococcales</taxon>
        <taxon>Brevibacteriaceae</taxon>
        <taxon>Brevibacterium</taxon>
    </lineage>
</organism>
<dbReference type="InterPro" id="IPR005119">
    <property type="entry name" value="LysR_subst-bd"/>
</dbReference>
<sequence>MSRTLGLCGFSTAASFLLPPTMRVLDERFPQLQTQTIEAEPGKCFDDLLSGDADVGIADTRSQELHPVRGIPISGDNSPSRHITAVTRTGADARETVAFALETLSIETKHLMSRLRADLRD</sequence>
<dbReference type="SUPFAM" id="SSF53850">
    <property type="entry name" value="Periplasmic binding protein-like II"/>
    <property type="match status" value="1"/>
</dbReference>
<protein>
    <submittedName>
        <fullName evidence="2">LysR substrate binding domain-containing protein</fullName>
    </submittedName>
</protein>